<reference evidence="1 2" key="1">
    <citation type="journal article" date="2019" name="Emerg. Microbes Infect.">
        <title>Comprehensive subspecies identification of 175 nontuberculous mycobacteria species based on 7547 genomic profiles.</title>
        <authorList>
            <person name="Matsumoto Y."/>
            <person name="Kinjo T."/>
            <person name="Motooka D."/>
            <person name="Nabeya D."/>
            <person name="Jung N."/>
            <person name="Uechi K."/>
            <person name="Horii T."/>
            <person name="Iida T."/>
            <person name="Fujita J."/>
            <person name="Nakamura S."/>
        </authorList>
    </citation>
    <scope>NUCLEOTIDE SEQUENCE [LARGE SCALE GENOMIC DNA]</scope>
    <source>
        <strain evidence="1 2">JCM 6367</strain>
    </source>
</reference>
<dbReference type="EMBL" id="AP022598">
    <property type="protein sequence ID" value="BBY73416.1"/>
    <property type="molecule type" value="Genomic_DNA"/>
</dbReference>
<dbReference type="AlphaFoldDB" id="A0A7I7TZ76"/>
<name>A0A7I7TZ76_MYCPF</name>
<evidence type="ECO:0000313" key="2">
    <source>
        <dbReference type="Proteomes" id="UP000466554"/>
    </source>
</evidence>
<organism evidence="1 2">
    <name type="scientific">Mycolicibacterium parafortuitum</name>
    <name type="common">Mycobacterium parafortuitum</name>
    <dbReference type="NCBI Taxonomy" id="39692"/>
    <lineage>
        <taxon>Bacteria</taxon>
        <taxon>Bacillati</taxon>
        <taxon>Actinomycetota</taxon>
        <taxon>Actinomycetes</taxon>
        <taxon>Mycobacteriales</taxon>
        <taxon>Mycobacteriaceae</taxon>
        <taxon>Mycolicibacterium</taxon>
    </lineage>
</organism>
<dbReference type="Proteomes" id="UP000466554">
    <property type="component" value="Chromosome"/>
</dbReference>
<protein>
    <submittedName>
        <fullName evidence="1">Uncharacterized protein</fullName>
    </submittedName>
</protein>
<evidence type="ECO:0000313" key="1">
    <source>
        <dbReference type="EMBL" id="BBY73416.1"/>
    </source>
</evidence>
<gene>
    <name evidence="1" type="ORF">MPRF_03150</name>
</gene>
<sequence>MVGVGGCRDGHRRGFGSFDRLAGVVMLDGVGFGAVTPGALAKLPPDFPIYNLAARAYYWNLSGTTNTALQTWRPGGFNGVMLADSSHGDAMTGGNPLVQAAMNLVTGWPKPANARAAEMISAGWLDDMFTGTAASGFYGQPAETLQIETSKGTATAHVLPVPATRPTLIDWVFTLGAKILFDIDFATCAGQTVDSVTEKSALSARDTLLSLDGRAKAGQSIGQQCVPG</sequence>
<accession>A0A7I7TZ76</accession>
<proteinExistence type="predicted"/>